<name>A0ACB8YZ54_CICIN</name>
<comment type="caution">
    <text evidence="1">The sequence shown here is derived from an EMBL/GenBank/DDBJ whole genome shotgun (WGS) entry which is preliminary data.</text>
</comment>
<organism evidence="1 2">
    <name type="scientific">Cichorium intybus</name>
    <name type="common">Chicory</name>
    <dbReference type="NCBI Taxonomy" id="13427"/>
    <lineage>
        <taxon>Eukaryota</taxon>
        <taxon>Viridiplantae</taxon>
        <taxon>Streptophyta</taxon>
        <taxon>Embryophyta</taxon>
        <taxon>Tracheophyta</taxon>
        <taxon>Spermatophyta</taxon>
        <taxon>Magnoliopsida</taxon>
        <taxon>eudicotyledons</taxon>
        <taxon>Gunneridae</taxon>
        <taxon>Pentapetalae</taxon>
        <taxon>asterids</taxon>
        <taxon>campanulids</taxon>
        <taxon>Asterales</taxon>
        <taxon>Asteraceae</taxon>
        <taxon>Cichorioideae</taxon>
        <taxon>Cichorieae</taxon>
        <taxon>Cichoriinae</taxon>
        <taxon>Cichorium</taxon>
    </lineage>
</organism>
<protein>
    <submittedName>
        <fullName evidence="1">Uncharacterized protein</fullName>
    </submittedName>
</protein>
<evidence type="ECO:0000313" key="1">
    <source>
        <dbReference type="EMBL" id="KAI3690593.1"/>
    </source>
</evidence>
<proteinExistence type="predicted"/>
<accession>A0ACB8YZ54</accession>
<evidence type="ECO:0000313" key="2">
    <source>
        <dbReference type="Proteomes" id="UP001055811"/>
    </source>
</evidence>
<dbReference type="EMBL" id="CM042017">
    <property type="protein sequence ID" value="KAI3690593.1"/>
    <property type="molecule type" value="Genomic_DNA"/>
</dbReference>
<reference evidence="1 2" key="2">
    <citation type="journal article" date="2022" name="Mol. Ecol. Resour.">
        <title>The genomes of chicory, endive, great burdock and yacon provide insights into Asteraceae paleo-polyploidization history and plant inulin production.</title>
        <authorList>
            <person name="Fan W."/>
            <person name="Wang S."/>
            <person name="Wang H."/>
            <person name="Wang A."/>
            <person name="Jiang F."/>
            <person name="Liu H."/>
            <person name="Zhao H."/>
            <person name="Xu D."/>
            <person name="Zhang Y."/>
        </authorList>
    </citation>
    <scope>NUCLEOTIDE SEQUENCE [LARGE SCALE GENOMIC DNA]</scope>
    <source>
        <strain evidence="2">cv. Punajuju</strain>
        <tissue evidence="1">Leaves</tissue>
    </source>
</reference>
<reference evidence="2" key="1">
    <citation type="journal article" date="2022" name="Mol. Ecol. Resour.">
        <title>The genomes of chicory, endive, great burdock and yacon provide insights into Asteraceae palaeo-polyploidization history and plant inulin production.</title>
        <authorList>
            <person name="Fan W."/>
            <person name="Wang S."/>
            <person name="Wang H."/>
            <person name="Wang A."/>
            <person name="Jiang F."/>
            <person name="Liu H."/>
            <person name="Zhao H."/>
            <person name="Xu D."/>
            <person name="Zhang Y."/>
        </authorList>
    </citation>
    <scope>NUCLEOTIDE SEQUENCE [LARGE SCALE GENOMIC DNA]</scope>
    <source>
        <strain evidence="2">cv. Punajuju</strain>
    </source>
</reference>
<sequence length="401" mass="44883">MRLLPVYSIDSAEVIVDRTSFWNSRFYFPHRPENFPHAQNPSFSATAPAYQRTTTTVMLSHRFIRVCLGWALMRFHTMKMEEINKIIRELWQQTYGGQDIDYISIHSDAEHGGTRSYSYKENYILFKQMRGKSVTSLIIRLALTETFCLNCGILALDESTTNSDVPNAESLPGALLRLQKMTIPTGPDVELNHSEISKFSKPDADAYPRYEKELENFCKFMDPLIYSSPPKVHQGVSSFNSQLKHKLQNSEFWAHCLHQSVSMGQQGLVDFMDLLLSPASNVLNSIKRIEPLSEVLKSTLATDVVIGTTKRTVTVEFGRKYYSYIIYVEGGMGSVSLAIGNAAKEAGATIIRNAEVTLADGTNVHSSVVLSNATPTERVTHGVTLRFSAVHGSVEVKRALT</sequence>
<keyword evidence="2" id="KW-1185">Reference proteome</keyword>
<dbReference type="Proteomes" id="UP001055811">
    <property type="component" value="Linkage Group LG09"/>
</dbReference>
<gene>
    <name evidence="1" type="ORF">L2E82_48717</name>
</gene>